<dbReference type="EC" id="2.7.7.65" evidence="1"/>
<dbReference type="InterPro" id="IPR000160">
    <property type="entry name" value="GGDEF_dom"/>
</dbReference>
<evidence type="ECO:0000256" key="2">
    <source>
        <dbReference type="ARBA" id="ARBA00034247"/>
    </source>
</evidence>
<reference evidence="5" key="1">
    <citation type="submission" date="2015-12" db="EMBL/GenBank/DDBJ databases">
        <title>FDA dAtabase for Regulatory Grade micrObial Sequences (FDA-ARGOS): Supporting development and validation of Infectious Disease Dx tests.</title>
        <authorList>
            <person name="Hoffmann M."/>
            <person name="Allard M."/>
            <person name="Evans P."/>
            <person name="Brown E."/>
            <person name="Tallon L.J."/>
            <person name="Sadzewicz L."/>
            <person name="Sengamalay N."/>
            <person name="Ott S."/>
            <person name="Godinez A."/>
            <person name="Nagaraj S."/>
            <person name="Vyas G."/>
            <person name="Aluvathingal J."/>
            <person name="Nadendla S."/>
            <person name="Geyer C."/>
            <person name="Sichtig H."/>
        </authorList>
    </citation>
    <scope>NUCLEOTIDE SEQUENCE [LARGE SCALE GENOMIC DNA]</scope>
    <source>
        <strain evidence="5">ATCC 33809</strain>
    </source>
</reference>
<dbReference type="Proteomes" id="UP000057088">
    <property type="component" value="Chromosome 2"/>
</dbReference>
<evidence type="ECO:0000313" key="5">
    <source>
        <dbReference type="Proteomes" id="UP000057088"/>
    </source>
</evidence>
<proteinExistence type="predicted"/>
<accession>A0ABN4KQ71</accession>
<dbReference type="PANTHER" id="PTHR45138">
    <property type="entry name" value="REGULATORY COMPONENTS OF SENSORY TRANSDUCTION SYSTEM"/>
    <property type="match status" value="1"/>
</dbReference>
<dbReference type="PROSITE" id="PS50887">
    <property type="entry name" value="GGDEF"/>
    <property type="match status" value="1"/>
</dbReference>
<evidence type="ECO:0000313" key="4">
    <source>
        <dbReference type="EMBL" id="AMF94940.2"/>
    </source>
</evidence>
<evidence type="ECO:0000256" key="1">
    <source>
        <dbReference type="ARBA" id="ARBA00012528"/>
    </source>
</evidence>
<dbReference type="Gene3D" id="3.30.70.270">
    <property type="match status" value="1"/>
</dbReference>
<protein>
    <recommendedName>
        <fullName evidence="1">diguanylate cyclase</fullName>
        <ecNumber evidence="1">2.7.7.65</ecNumber>
    </recommendedName>
</protein>
<dbReference type="NCBIfam" id="TIGR00254">
    <property type="entry name" value="GGDEF"/>
    <property type="match status" value="1"/>
</dbReference>
<feature type="domain" description="GGDEF" evidence="3">
    <location>
        <begin position="187"/>
        <end position="322"/>
    </location>
</feature>
<dbReference type="InterPro" id="IPR050469">
    <property type="entry name" value="Diguanylate_Cyclase"/>
</dbReference>
<gene>
    <name evidence="4" type="ORF">AL536_15970</name>
</gene>
<dbReference type="Pfam" id="PF00990">
    <property type="entry name" value="GGDEF"/>
    <property type="match status" value="1"/>
</dbReference>
<dbReference type="PANTHER" id="PTHR45138:SF9">
    <property type="entry name" value="DIGUANYLATE CYCLASE DGCM-RELATED"/>
    <property type="match status" value="1"/>
</dbReference>
<sequence>METAVVNSVFYSVISANPDLLHVVFEALPEPTFLINREGIYVEAWGGTDTQRHHNPATIIGMNQQQVLPADKAIWFNRVIGEALKTGLAAELEYDLDPKQMPCFEDVEGPRDLQFFNALVIPLPNTEFVLWIVRNITEYRRTVDKLARHQLELEHLTHIDHLTQVYNRYAMDSLLPQALEVAKLDQLSCALFMIDIDCFKEYNDFYGHLQGDEALKQVSQALNHWKRKGDLCFRYGGDEFLLFIPDISVEQCEHKAHQLLSEIQTLAIPHHNSHVNDVLSVTIGIHHCLRLSADMTAEKLVAIADKALFHAKHQRRGTMHIY</sequence>
<evidence type="ECO:0000259" key="3">
    <source>
        <dbReference type="PROSITE" id="PS50887"/>
    </source>
</evidence>
<dbReference type="CDD" id="cd01949">
    <property type="entry name" value="GGDEF"/>
    <property type="match status" value="1"/>
</dbReference>
<dbReference type="InterPro" id="IPR029787">
    <property type="entry name" value="Nucleotide_cyclase"/>
</dbReference>
<dbReference type="SUPFAM" id="SSF55073">
    <property type="entry name" value="Nucleotide cyclase"/>
    <property type="match status" value="1"/>
</dbReference>
<keyword evidence="5" id="KW-1185">Reference proteome</keyword>
<organism evidence="4 5">
    <name type="scientific">Vibrio fluvialis</name>
    <dbReference type="NCBI Taxonomy" id="676"/>
    <lineage>
        <taxon>Bacteria</taxon>
        <taxon>Pseudomonadati</taxon>
        <taxon>Pseudomonadota</taxon>
        <taxon>Gammaproteobacteria</taxon>
        <taxon>Vibrionales</taxon>
        <taxon>Vibrionaceae</taxon>
        <taxon>Vibrio</taxon>
    </lineage>
</organism>
<comment type="catalytic activity">
    <reaction evidence="2">
        <text>2 GTP = 3',3'-c-di-GMP + 2 diphosphate</text>
        <dbReference type="Rhea" id="RHEA:24898"/>
        <dbReference type="ChEBI" id="CHEBI:33019"/>
        <dbReference type="ChEBI" id="CHEBI:37565"/>
        <dbReference type="ChEBI" id="CHEBI:58805"/>
        <dbReference type="EC" id="2.7.7.65"/>
    </reaction>
</comment>
<dbReference type="EMBL" id="CP014035">
    <property type="protein sequence ID" value="AMF94940.2"/>
    <property type="molecule type" value="Genomic_DNA"/>
</dbReference>
<dbReference type="InterPro" id="IPR043128">
    <property type="entry name" value="Rev_trsase/Diguanyl_cyclase"/>
</dbReference>
<name>A0ABN4KQ71_VIBFL</name>
<dbReference type="SMART" id="SM00267">
    <property type="entry name" value="GGDEF"/>
    <property type="match status" value="1"/>
</dbReference>